<evidence type="ECO:0000313" key="3">
    <source>
        <dbReference type="RefSeq" id="XP_022329403.1"/>
    </source>
</evidence>
<evidence type="ECO:0000259" key="1">
    <source>
        <dbReference type="PROSITE" id="PS50994"/>
    </source>
</evidence>
<dbReference type="InterPro" id="IPR040676">
    <property type="entry name" value="DUF5641"/>
</dbReference>
<dbReference type="Gene3D" id="3.30.420.10">
    <property type="entry name" value="Ribonuclease H-like superfamily/Ribonuclease H"/>
    <property type="match status" value="1"/>
</dbReference>
<keyword evidence="2" id="KW-1185">Reference proteome</keyword>
<dbReference type="Pfam" id="PF18701">
    <property type="entry name" value="DUF5641"/>
    <property type="match status" value="1"/>
</dbReference>
<dbReference type="InterPro" id="IPR001584">
    <property type="entry name" value="Integrase_cat-core"/>
</dbReference>
<name>A0A8B8DNT8_CRAVI</name>
<reference evidence="3" key="1">
    <citation type="submission" date="2025-08" db="UniProtKB">
        <authorList>
            <consortium name="RefSeq"/>
        </authorList>
    </citation>
    <scope>IDENTIFICATION</scope>
    <source>
        <tissue evidence="3">Whole sample</tissue>
    </source>
</reference>
<organism evidence="2 3">
    <name type="scientific">Crassostrea virginica</name>
    <name type="common">Eastern oyster</name>
    <dbReference type="NCBI Taxonomy" id="6565"/>
    <lineage>
        <taxon>Eukaryota</taxon>
        <taxon>Metazoa</taxon>
        <taxon>Spiralia</taxon>
        <taxon>Lophotrochozoa</taxon>
        <taxon>Mollusca</taxon>
        <taxon>Bivalvia</taxon>
        <taxon>Autobranchia</taxon>
        <taxon>Pteriomorphia</taxon>
        <taxon>Ostreida</taxon>
        <taxon>Ostreoidea</taxon>
        <taxon>Ostreidae</taxon>
        <taxon>Crassostrea</taxon>
    </lineage>
</organism>
<dbReference type="Proteomes" id="UP000694844">
    <property type="component" value="Chromosome 4"/>
</dbReference>
<dbReference type="PANTHER" id="PTHR47331:SF6">
    <property type="entry name" value="DOUBLECORTIN DOMAIN-CONTAINING PROTEIN"/>
    <property type="match status" value="1"/>
</dbReference>
<dbReference type="InterPro" id="IPR012337">
    <property type="entry name" value="RNaseH-like_sf"/>
</dbReference>
<dbReference type="RefSeq" id="XP_022329403.1">
    <property type="nucleotide sequence ID" value="XM_022473695.1"/>
</dbReference>
<dbReference type="Pfam" id="PF05380">
    <property type="entry name" value="Peptidase_A17"/>
    <property type="match status" value="1"/>
</dbReference>
<dbReference type="PROSITE" id="PS50994">
    <property type="entry name" value="INTEGRASE"/>
    <property type="match status" value="1"/>
</dbReference>
<dbReference type="InterPro" id="IPR008042">
    <property type="entry name" value="Retrotrans_Pao"/>
</dbReference>
<gene>
    <name evidence="3" type="primary">LOC111128204</name>
</gene>
<dbReference type="GO" id="GO:0015074">
    <property type="term" value="P:DNA integration"/>
    <property type="evidence" value="ECO:0007669"/>
    <property type="project" value="InterPro"/>
</dbReference>
<sequence length="675" mass="76388">MADMEGFYTYPGEPDSSSNVVSYSLTMVDRLELHIFSDASEKAIASVALLRCLKDTRVEVSYVLGKVKLAPIHGHTIPRLELCAALLATDIAKIIKTSLQTEIHVIKFYTDSKVVLGENPADHGTRGLHSSLQLEENWLTGPRFLHTTFDLEPTEKLFPLVNPEEDKEIRVEVNKVVISEGLHMLHDITERISTWKSLVSFIAVLKGFCRFLKTGQKINKEDLLHDAELYLIKLAQQLHFGDEIQLLKKAKAISKDSRIVCLSPYLDEDDVIRVGGRLRKSVLPREVCHPVILPSKSQISRFIVMYIHEKISHQGRHFTEGAVRDTGYWIIGSKRLVSSVIHRCVTCRKLRGQLQCQKMADLPCDRLTPGPPFTSVGVDTFGPWEITSRRTRGGLALSKRWAIMFTCLTTRAIHIEVIESMTSSSFINAVRRLIALRGNIREFRSDMGTNFVGATEALKANIQNGEVADYLKNSGIIWTFNPPHSSHMGGVWERMIGISRKILDSMLLGPQGKHLTHEVLTTLMAEVSGIVNSRPIAPITSDTDALVLSPNMLLQQRTSGDPQSCANVDLKDIYREHWKQVQVLSDIFWKHWQNEYLRTLQTRRKWPIEHSNVKPGDVVLLREKNVQRGQWPMGIIETVIHTDDGLVRTVEVRVVKDKKCVTYKRPISEIVLLLD</sequence>
<dbReference type="AlphaFoldDB" id="A0A8B8DNT8"/>
<dbReference type="OrthoDB" id="10057678at2759"/>
<dbReference type="InterPro" id="IPR036397">
    <property type="entry name" value="RNaseH_sf"/>
</dbReference>
<feature type="domain" description="Integrase catalytic" evidence="1">
    <location>
        <begin position="367"/>
        <end position="558"/>
    </location>
</feature>
<dbReference type="GeneID" id="111128204"/>
<accession>A0A8B8DNT8</accession>
<dbReference type="PANTHER" id="PTHR47331">
    <property type="entry name" value="PHD-TYPE DOMAIN-CONTAINING PROTEIN"/>
    <property type="match status" value="1"/>
</dbReference>
<proteinExistence type="predicted"/>
<dbReference type="SUPFAM" id="SSF53098">
    <property type="entry name" value="Ribonuclease H-like"/>
    <property type="match status" value="1"/>
</dbReference>
<dbReference type="GO" id="GO:0003676">
    <property type="term" value="F:nucleic acid binding"/>
    <property type="evidence" value="ECO:0007669"/>
    <property type="project" value="InterPro"/>
</dbReference>
<evidence type="ECO:0000313" key="2">
    <source>
        <dbReference type="Proteomes" id="UP000694844"/>
    </source>
</evidence>
<dbReference type="KEGG" id="cvn:111128204"/>
<protein>
    <submittedName>
        <fullName evidence="3">Uncharacterized protein LOC111128204</fullName>
    </submittedName>
</protein>